<dbReference type="InterPro" id="IPR015035">
    <property type="entry name" value="DUF1918"/>
</dbReference>
<dbReference type="EMBL" id="PVMZ01000005">
    <property type="protein sequence ID" value="PRX21866.1"/>
    <property type="molecule type" value="Genomic_DNA"/>
</dbReference>
<organism evidence="2 3">
    <name type="scientific">Actinoplanes italicus</name>
    <dbReference type="NCBI Taxonomy" id="113567"/>
    <lineage>
        <taxon>Bacteria</taxon>
        <taxon>Bacillati</taxon>
        <taxon>Actinomycetota</taxon>
        <taxon>Actinomycetes</taxon>
        <taxon>Micromonosporales</taxon>
        <taxon>Micromonosporaceae</taxon>
        <taxon>Actinoplanes</taxon>
    </lineage>
</organism>
<evidence type="ECO:0000313" key="2">
    <source>
        <dbReference type="EMBL" id="PRX21866.1"/>
    </source>
</evidence>
<reference evidence="2 3" key="1">
    <citation type="submission" date="2018-03" db="EMBL/GenBank/DDBJ databases">
        <title>Genomic Encyclopedia of Archaeal and Bacterial Type Strains, Phase II (KMG-II): from individual species to whole genera.</title>
        <authorList>
            <person name="Goeker M."/>
        </authorList>
    </citation>
    <scope>NUCLEOTIDE SEQUENCE [LARGE SCALE GENOMIC DNA]</scope>
    <source>
        <strain evidence="2 3">DSM 43146</strain>
    </source>
</reference>
<protein>
    <submittedName>
        <fullName evidence="2">Uncharacterized protein DUF1918</fullName>
    </submittedName>
</protein>
<proteinExistence type="predicted"/>
<comment type="caution">
    <text evidence="2">The sequence shown here is derived from an EMBL/GenBank/DDBJ whole genome shotgun (WGS) entry which is preliminary data.</text>
</comment>
<accession>A0A2T0KEQ5</accession>
<sequence>MKARIGDRVVVEALRLGAERRIGIVTGVDHEDGSPPYRVHWLSDGRITLFYPGPETHVEPGHGKPGIAT</sequence>
<evidence type="ECO:0000259" key="1">
    <source>
        <dbReference type="Pfam" id="PF08940"/>
    </source>
</evidence>
<feature type="domain" description="DUF1918" evidence="1">
    <location>
        <begin position="1"/>
        <end position="58"/>
    </location>
</feature>
<keyword evidence="3" id="KW-1185">Reference proteome</keyword>
<gene>
    <name evidence="2" type="ORF">CLV67_10543</name>
</gene>
<dbReference type="Gene3D" id="2.30.30.440">
    <property type="entry name" value="Domain of unknown function DUF1918"/>
    <property type="match status" value="1"/>
</dbReference>
<dbReference type="Proteomes" id="UP000239415">
    <property type="component" value="Unassembled WGS sequence"/>
</dbReference>
<dbReference type="SUPFAM" id="SSF50118">
    <property type="entry name" value="Cell growth inhibitor/plasmid maintenance toxic component"/>
    <property type="match status" value="1"/>
</dbReference>
<name>A0A2T0KEQ5_9ACTN</name>
<dbReference type="AlphaFoldDB" id="A0A2T0KEQ5"/>
<evidence type="ECO:0000313" key="3">
    <source>
        <dbReference type="Proteomes" id="UP000239415"/>
    </source>
</evidence>
<dbReference type="RefSeq" id="WP_106318333.1">
    <property type="nucleotide sequence ID" value="NZ_BOMO01000037.1"/>
</dbReference>
<dbReference type="OrthoDB" id="4828144at2"/>
<dbReference type="Pfam" id="PF08940">
    <property type="entry name" value="DUF1918"/>
    <property type="match status" value="1"/>
</dbReference>